<comment type="subcellular location">
    <subcellularLocation>
        <location evidence="1">Mitochondrion</location>
    </subcellularLocation>
</comment>
<evidence type="ECO:0000313" key="8">
    <source>
        <dbReference type="Proteomes" id="UP000654370"/>
    </source>
</evidence>
<gene>
    <name evidence="7" type="ORF">INT43_006265</name>
</gene>
<keyword evidence="4 5" id="KW-0472">Membrane</keyword>
<dbReference type="InterPro" id="IPR007667">
    <property type="entry name" value="Hypoxia_induced_domain"/>
</dbReference>
<dbReference type="InterPro" id="IPR040153">
    <property type="entry name" value="Rcf2"/>
</dbReference>
<keyword evidence="2 5" id="KW-0812">Transmembrane</keyword>
<dbReference type="GO" id="GO:0005739">
    <property type="term" value="C:mitochondrion"/>
    <property type="evidence" value="ECO:0007669"/>
    <property type="project" value="UniProtKB-SubCell"/>
</dbReference>
<accession>A0A8H7UEZ5</accession>
<reference evidence="7" key="1">
    <citation type="submission" date="2020-12" db="EMBL/GenBank/DDBJ databases">
        <title>Metabolic potential, ecology and presence of endohyphal bacteria is reflected in genomic diversity of Mucoromycotina.</title>
        <authorList>
            <person name="Muszewska A."/>
            <person name="Okrasinska A."/>
            <person name="Steczkiewicz K."/>
            <person name="Drgas O."/>
            <person name="Orlowska M."/>
            <person name="Perlinska-Lenart U."/>
            <person name="Aleksandrzak-Piekarczyk T."/>
            <person name="Szatraj K."/>
            <person name="Zielenkiewicz U."/>
            <person name="Pilsyk S."/>
            <person name="Malc E."/>
            <person name="Mieczkowski P."/>
            <person name="Kruszewska J.S."/>
            <person name="Biernat P."/>
            <person name="Pawlowska J."/>
        </authorList>
    </citation>
    <scope>NUCLEOTIDE SEQUENCE</scope>
    <source>
        <strain evidence="7">WA0000067209</strain>
    </source>
</reference>
<dbReference type="PANTHER" id="PTHR28018">
    <property type="entry name" value="RESPIRATORY SUPERCOMPLEX FACTOR 2, MITOCHONDRIAL"/>
    <property type="match status" value="1"/>
</dbReference>
<dbReference type="AlphaFoldDB" id="A0A8H7UEZ5"/>
<feature type="transmembrane region" description="Helical" evidence="5">
    <location>
        <begin position="21"/>
        <end position="40"/>
    </location>
</feature>
<feature type="domain" description="HIG1" evidence="6">
    <location>
        <begin position="88"/>
        <end position="181"/>
    </location>
</feature>
<evidence type="ECO:0000256" key="1">
    <source>
        <dbReference type="ARBA" id="ARBA00004173"/>
    </source>
</evidence>
<dbReference type="OrthoDB" id="1915122at2759"/>
<keyword evidence="3 5" id="KW-1133">Transmembrane helix</keyword>
<dbReference type="Pfam" id="PF04588">
    <property type="entry name" value="HIG_1_N"/>
    <property type="match status" value="1"/>
</dbReference>
<feature type="transmembrane region" description="Helical" evidence="5">
    <location>
        <begin position="153"/>
        <end position="173"/>
    </location>
</feature>
<dbReference type="GO" id="GO:0033617">
    <property type="term" value="P:mitochondrial respiratory chain complex IV assembly"/>
    <property type="evidence" value="ECO:0007669"/>
    <property type="project" value="TreeGrafter"/>
</dbReference>
<evidence type="ECO:0000256" key="2">
    <source>
        <dbReference type="ARBA" id="ARBA00022692"/>
    </source>
</evidence>
<proteinExistence type="predicted"/>
<keyword evidence="8" id="KW-1185">Reference proteome</keyword>
<organism evidence="7 8">
    <name type="scientific">Mortierella isabellina</name>
    <name type="common">Filamentous fungus</name>
    <name type="synonym">Umbelopsis isabellina</name>
    <dbReference type="NCBI Taxonomy" id="91625"/>
    <lineage>
        <taxon>Eukaryota</taxon>
        <taxon>Fungi</taxon>
        <taxon>Fungi incertae sedis</taxon>
        <taxon>Mucoromycota</taxon>
        <taxon>Mucoromycotina</taxon>
        <taxon>Umbelopsidomycetes</taxon>
        <taxon>Umbelopsidales</taxon>
        <taxon>Umbelopsidaceae</taxon>
        <taxon>Umbelopsis</taxon>
    </lineage>
</organism>
<protein>
    <recommendedName>
        <fullName evidence="6">HIG1 domain-containing protein</fullName>
    </recommendedName>
</protein>
<dbReference type="EMBL" id="JAEPQZ010000003">
    <property type="protein sequence ID" value="KAG2183261.1"/>
    <property type="molecule type" value="Genomic_DNA"/>
</dbReference>
<evidence type="ECO:0000256" key="5">
    <source>
        <dbReference type="SAM" id="Phobius"/>
    </source>
</evidence>
<feature type="transmembrane region" description="Helical" evidence="5">
    <location>
        <begin position="118"/>
        <end position="138"/>
    </location>
</feature>
<dbReference type="Proteomes" id="UP000654370">
    <property type="component" value="Unassembled WGS sequence"/>
</dbReference>
<feature type="transmembrane region" description="Helical" evidence="5">
    <location>
        <begin position="52"/>
        <end position="70"/>
    </location>
</feature>
<evidence type="ECO:0000256" key="4">
    <source>
        <dbReference type="ARBA" id="ARBA00023136"/>
    </source>
</evidence>
<name>A0A8H7UEZ5_MORIS</name>
<dbReference type="PANTHER" id="PTHR28018:SF3">
    <property type="entry name" value="RESPIRATORY SUPERCOMPLEX FACTOR 2, MITOCHONDRIAL"/>
    <property type="match status" value="1"/>
</dbReference>
<sequence length="203" mass="22133">MSASQLSKEQQEKLSHVSFMGGVKGAAFGLGLGLISTVVAQKRSPNFQALTTPVKSIMAGSATVAGYLFGSERGARKYENAEYGYLDEEELRRLAHEEGGQSVSAKDGIIHYLNANRWSIIAGSWAVSMVGALTYSFSNRYLSTQQKIVQARMYAQAVTIAVLMASAGLSVYAKDDEKEQHDEPDAQLRAVLELPHKEKSKQQ</sequence>
<evidence type="ECO:0000313" key="7">
    <source>
        <dbReference type="EMBL" id="KAG2183261.1"/>
    </source>
</evidence>
<evidence type="ECO:0000259" key="6">
    <source>
        <dbReference type="PROSITE" id="PS51503"/>
    </source>
</evidence>
<evidence type="ECO:0000256" key="3">
    <source>
        <dbReference type="ARBA" id="ARBA00022989"/>
    </source>
</evidence>
<comment type="caution">
    <text evidence="7">The sequence shown here is derived from an EMBL/GenBank/DDBJ whole genome shotgun (WGS) entry which is preliminary data.</text>
</comment>
<dbReference type="PROSITE" id="PS51503">
    <property type="entry name" value="HIG1"/>
    <property type="match status" value="1"/>
</dbReference>